<feature type="transmembrane region" description="Helical" evidence="1">
    <location>
        <begin position="6"/>
        <end position="31"/>
    </location>
</feature>
<feature type="transmembrane region" description="Helical" evidence="1">
    <location>
        <begin position="43"/>
        <end position="61"/>
    </location>
</feature>
<sequence>MQDGVPGYEIVLHLCTSISVPINLFAIFCIVTQSGNTMKKYKWYLLNVQIWIFLTDLILFILIAPRFYFPLIAGTMHGFFFYIGVPYEVQTIIGFGTGVGMLSACTQAIQYRHCQIVPPNSVLARNSKMKTILNCIRYFLFCQVSVPAVLTEPSDQMEAKLRVAAKYPFHPDFFFDPKVYLLQESPFFVFVPGSLIITYVFIELSFYILQSFRQLNKRVSHMSERTKQLQKKYFVCICVQVLVPFLFCIFPIGFLCFAIVSGYHVQFWNDMAVIVFGLHGTFATLVMLPLYQPYRKFCKTLVCCAFRPFSKVHSLAIM</sequence>
<evidence type="ECO:0000256" key="1">
    <source>
        <dbReference type="SAM" id="Phobius"/>
    </source>
</evidence>
<keyword evidence="1" id="KW-0812">Transmembrane</keyword>
<dbReference type="STRING" id="135651.G0MRI9"/>
<evidence type="ECO:0000313" key="2">
    <source>
        <dbReference type="EMBL" id="EGT42601.1"/>
    </source>
</evidence>
<dbReference type="eggNOG" id="ENOG502TH1K">
    <property type="taxonomic scope" value="Eukaryota"/>
</dbReference>
<gene>
    <name evidence="2" type="primary">Cbn-srh-24</name>
    <name evidence="2" type="ORF">CAEBREN_06999</name>
</gene>
<feature type="transmembrane region" description="Helical" evidence="1">
    <location>
        <begin position="233"/>
        <end position="260"/>
    </location>
</feature>
<feature type="transmembrane region" description="Helical" evidence="1">
    <location>
        <begin position="187"/>
        <end position="212"/>
    </location>
</feature>
<dbReference type="EMBL" id="GL379809">
    <property type="protein sequence ID" value="EGT42601.1"/>
    <property type="molecule type" value="Genomic_DNA"/>
</dbReference>
<protein>
    <submittedName>
        <fullName evidence="2">CBN-SRH-24 protein</fullName>
    </submittedName>
</protein>
<dbReference type="OrthoDB" id="5805335at2759"/>
<dbReference type="SUPFAM" id="SSF81321">
    <property type="entry name" value="Family A G protein-coupled receptor-like"/>
    <property type="match status" value="1"/>
</dbReference>
<keyword evidence="1" id="KW-1133">Transmembrane helix</keyword>
<dbReference type="InterPro" id="IPR019422">
    <property type="entry name" value="7TM_GPCR_serpentine_rcpt_Srh"/>
</dbReference>
<organism evidence="3">
    <name type="scientific">Caenorhabditis brenneri</name>
    <name type="common">Nematode worm</name>
    <dbReference type="NCBI Taxonomy" id="135651"/>
    <lineage>
        <taxon>Eukaryota</taxon>
        <taxon>Metazoa</taxon>
        <taxon>Ecdysozoa</taxon>
        <taxon>Nematoda</taxon>
        <taxon>Chromadorea</taxon>
        <taxon>Rhabditida</taxon>
        <taxon>Rhabditina</taxon>
        <taxon>Rhabditomorpha</taxon>
        <taxon>Rhabditoidea</taxon>
        <taxon>Rhabditidae</taxon>
        <taxon>Peloderinae</taxon>
        <taxon>Caenorhabditis</taxon>
    </lineage>
</organism>
<dbReference type="InParanoid" id="G0MRI9"/>
<dbReference type="Proteomes" id="UP000008068">
    <property type="component" value="Unassembled WGS sequence"/>
</dbReference>
<dbReference type="AlphaFoldDB" id="G0MRI9"/>
<reference evidence="3" key="1">
    <citation type="submission" date="2011-07" db="EMBL/GenBank/DDBJ databases">
        <authorList>
            <consortium name="Caenorhabditis brenneri Sequencing and Analysis Consortium"/>
            <person name="Wilson R.K."/>
        </authorList>
    </citation>
    <scope>NUCLEOTIDE SEQUENCE [LARGE SCALE GENOMIC DNA]</scope>
    <source>
        <strain evidence="3">PB2801</strain>
    </source>
</reference>
<dbReference type="Pfam" id="PF10318">
    <property type="entry name" value="7TM_GPCR_Srh"/>
    <property type="match status" value="1"/>
</dbReference>
<keyword evidence="3" id="KW-1185">Reference proteome</keyword>
<name>G0MRI9_CAEBE</name>
<dbReference type="FunCoup" id="G0MRI9">
    <property type="interactions" value="1076"/>
</dbReference>
<evidence type="ECO:0000313" key="3">
    <source>
        <dbReference type="Proteomes" id="UP000008068"/>
    </source>
</evidence>
<dbReference type="PANTHER" id="PTHR46891">
    <property type="entry name" value="SERPENTINE RECEPTOR, CLASS H-RELATED"/>
    <property type="match status" value="1"/>
</dbReference>
<feature type="transmembrane region" description="Helical" evidence="1">
    <location>
        <begin position="131"/>
        <end position="150"/>
    </location>
</feature>
<accession>G0MRI9</accession>
<dbReference type="HOGENOM" id="CLU_042960_0_2_1"/>
<dbReference type="OMA" id="LIAPRFY"/>
<feature type="transmembrane region" description="Helical" evidence="1">
    <location>
        <begin position="272"/>
        <end position="291"/>
    </location>
</feature>
<keyword evidence="1" id="KW-0472">Membrane</keyword>
<proteinExistence type="predicted"/>